<dbReference type="InterPro" id="IPR025351">
    <property type="entry name" value="Pvc16_N"/>
</dbReference>
<evidence type="ECO:0000313" key="3">
    <source>
        <dbReference type="EMBL" id="MFC3509053.1"/>
    </source>
</evidence>
<protein>
    <submittedName>
        <fullName evidence="3">DUF4255 domain-containing protein</fullName>
    </submittedName>
</protein>
<proteinExistence type="predicted"/>
<keyword evidence="4" id="KW-1185">Reference proteome</keyword>
<comment type="caution">
    <text evidence="3">The sequence shown here is derived from an EMBL/GenBank/DDBJ whole genome shotgun (WGS) entry which is preliminary data.</text>
</comment>
<name>A0ABV7Q9U7_9PSEU</name>
<dbReference type="RefSeq" id="WP_377869325.1">
    <property type="nucleotide sequence ID" value="NZ_JBHMAY010000012.1"/>
</dbReference>
<reference evidence="4" key="1">
    <citation type="journal article" date="2019" name="Int. J. Syst. Evol. Microbiol.">
        <title>The Global Catalogue of Microorganisms (GCM) 10K type strain sequencing project: providing services to taxonomists for standard genome sequencing and annotation.</title>
        <authorList>
            <consortium name="The Broad Institute Genomics Platform"/>
            <consortium name="The Broad Institute Genome Sequencing Center for Infectious Disease"/>
            <person name="Wu L."/>
            <person name="Ma J."/>
        </authorList>
    </citation>
    <scope>NUCLEOTIDE SEQUENCE [LARGE SCALE GENOMIC DNA]</scope>
    <source>
        <strain evidence="4">CGMCC 4.7682</strain>
    </source>
</reference>
<feature type="domain" description="Pvc16 N-terminal" evidence="2">
    <location>
        <begin position="9"/>
        <end position="186"/>
    </location>
</feature>
<accession>A0ABV7Q9U7</accession>
<organism evidence="3 4">
    <name type="scientific">Amycolatopsis halotolerans</name>
    <dbReference type="NCBI Taxonomy" id="330083"/>
    <lineage>
        <taxon>Bacteria</taxon>
        <taxon>Bacillati</taxon>
        <taxon>Actinomycetota</taxon>
        <taxon>Actinomycetes</taxon>
        <taxon>Pseudonocardiales</taxon>
        <taxon>Pseudonocardiaceae</taxon>
        <taxon>Amycolatopsis</taxon>
    </lineage>
</organism>
<dbReference type="EMBL" id="JBHRWI010000004">
    <property type="protein sequence ID" value="MFC3509053.1"/>
    <property type="molecule type" value="Genomic_DNA"/>
</dbReference>
<feature type="region of interest" description="Disordered" evidence="1">
    <location>
        <begin position="27"/>
        <end position="46"/>
    </location>
</feature>
<evidence type="ECO:0000313" key="4">
    <source>
        <dbReference type="Proteomes" id="UP001595764"/>
    </source>
</evidence>
<dbReference type="Pfam" id="PF14065">
    <property type="entry name" value="Pvc16_N"/>
    <property type="match status" value="1"/>
</dbReference>
<evidence type="ECO:0000259" key="2">
    <source>
        <dbReference type="Pfam" id="PF14065"/>
    </source>
</evidence>
<sequence>MSDANAIEAVTEALVQLVLEGAREVESGAKVEARPPHETPGPSGDPQLNLFLYQIGIDESLRNEDPVGLRPGEHGDPQLPLVLHYLLTAYVPGGADTIAHRMLGGALRTLHEHPHLSRVRLRQVQSPSNVSEQSELIRLTWQSFAEKDIYSLWSAFQTSYRLTVAFEAGPVLIDSRRPPRTAVPVLRRGALDRGPEAAASVESPYPQLTAAVPVAVGPDGLEHEQASVKLGGRVVLRGANLDQANEVRLSHPLLAGPVSIPVVPGSAAEVRFELTGPPQAFPAGLWSVAAVSGTTATNEVSLAVAPEITSGMPMTVQRDGTAAVVRLACRPPVRTGQPVLLVLGSRSVLERRAVAAQPEDPVTGADLTFDVPDAPVGTHLARLRIGGVDSLLVDRTGPKPVFDATQTVTIS</sequence>
<dbReference type="Proteomes" id="UP001595764">
    <property type="component" value="Unassembled WGS sequence"/>
</dbReference>
<gene>
    <name evidence="3" type="ORF">ACFORO_02655</name>
</gene>
<evidence type="ECO:0000256" key="1">
    <source>
        <dbReference type="SAM" id="MobiDB-lite"/>
    </source>
</evidence>
<feature type="compositionally biased region" description="Basic and acidic residues" evidence="1">
    <location>
        <begin position="27"/>
        <end position="37"/>
    </location>
</feature>